<dbReference type="InterPro" id="IPR036259">
    <property type="entry name" value="MFS_trans_sf"/>
</dbReference>
<feature type="transmembrane region" description="Helical" evidence="6">
    <location>
        <begin position="384"/>
        <end position="402"/>
    </location>
</feature>
<reference evidence="8 9" key="1">
    <citation type="submission" date="2015-01" db="EMBL/GenBank/DDBJ databases">
        <title>Enhanced salinomycin production by adjusting the supply of polyketide extender units in Streptomyce albus DSM 41398.</title>
        <authorList>
            <person name="Lu C."/>
        </authorList>
    </citation>
    <scope>NUCLEOTIDE SEQUENCE [LARGE SCALE GENOMIC DNA]</scope>
    <source>
        <strain evidence="9">ATCC 21838 / DSM 41398 / FERM P-419 / JCM 4703 / NBRC 107858</strain>
    </source>
</reference>
<feature type="region of interest" description="Disordered" evidence="5">
    <location>
        <begin position="1"/>
        <end position="86"/>
    </location>
</feature>
<dbReference type="CDD" id="cd17355">
    <property type="entry name" value="MFS_YcxA_like"/>
    <property type="match status" value="1"/>
</dbReference>
<feature type="transmembrane region" description="Helical" evidence="6">
    <location>
        <begin position="441"/>
        <end position="461"/>
    </location>
</feature>
<protein>
    <submittedName>
        <fullName evidence="8">Integral membrane transport protein</fullName>
    </submittedName>
</protein>
<evidence type="ECO:0000256" key="4">
    <source>
        <dbReference type="ARBA" id="ARBA00023136"/>
    </source>
</evidence>
<evidence type="ECO:0000256" key="3">
    <source>
        <dbReference type="ARBA" id="ARBA00022989"/>
    </source>
</evidence>
<evidence type="ECO:0000313" key="9">
    <source>
        <dbReference type="Proteomes" id="UP000031523"/>
    </source>
</evidence>
<organism evidence="8 9">
    <name type="scientific">Streptomyces albus (strain ATCC 21838 / DSM 41398 / FERM P-419 / JCM 4703 / NBRC 107858)</name>
    <dbReference type="NCBI Taxonomy" id="1081613"/>
    <lineage>
        <taxon>Bacteria</taxon>
        <taxon>Bacillati</taxon>
        <taxon>Actinomycetota</taxon>
        <taxon>Actinomycetes</taxon>
        <taxon>Kitasatosporales</taxon>
        <taxon>Streptomycetaceae</taxon>
        <taxon>Streptomyces</taxon>
    </lineage>
</organism>
<feature type="transmembrane region" description="Helical" evidence="6">
    <location>
        <begin position="130"/>
        <end position="150"/>
    </location>
</feature>
<gene>
    <name evidence="8" type="ORF">SLNWT_2426</name>
</gene>
<dbReference type="PROSITE" id="PS50850">
    <property type="entry name" value="MFS"/>
    <property type="match status" value="1"/>
</dbReference>
<dbReference type="PANTHER" id="PTHR11360">
    <property type="entry name" value="MONOCARBOXYLATE TRANSPORTER"/>
    <property type="match status" value="1"/>
</dbReference>
<feature type="transmembrane region" description="Helical" evidence="6">
    <location>
        <begin position="188"/>
        <end position="208"/>
    </location>
</feature>
<dbReference type="Pfam" id="PF07690">
    <property type="entry name" value="MFS_1"/>
    <property type="match status" value="1"/>
</dbReference>
<feature type="transmembrane region" description="Helical" evidence="6">
    <location>
        <begin position="473"/>
        <end position="491"/>
    </location>
</feature>
<dbReference type="GO" id="GO:0005886">
    <property type="term" value="C:plasma membrane"/>
    <property type="evidence" value="ECO:0007669"/>
    <property type="project" value="UniProtKB-SubCell"/>
</dbReference>
<comment type="subcellular location">
    <subcellularLocation>
        <location evidence="1">Cell membrane</location>
        <topology evidence="1">Multi-pass membrane protein</topology>
    </subcellularLocation>
</comment>
<evidence type="ECO:0000313" key="8">
    <source>
        <dbReference type="EMBL" id="AJE82802.1"/>
    </source>
</evidence>
<feature type="compositionally biased region" description="Acidic residues" evidence="5">
    <location>
        <begin position="32"/>
        <end position="41"/>
    </location>
</feature>
<keyword evidence="3 6" id="KW-1133">Transmembrane helix</keyword>
<feature type="transmembrane region" description="Helical" evidence="6">
    <location>
        <begin position="162"/>
        <end position="182"/>
    </location>
</feature>
<dbReference type="KEGG" id="sals:SLNWT_2426"/>
<feature type="transmembrane region" description="Helical" evidence="6">
    <location>
        <begin position="315"/>
        <end position="337"/>
    </location>
</feature>
<dbReference type="InterPro" id="IPR020846">
    <property type="entry name" value="MFS_dom"/>
</dbReference>
<evidence type="ECO:0000256" key="2">
    <source>
        <dbReference type="ARBA" id="ARBA00022692"/>
    </source>
</evidence>
<feature type="compositionally biased region" description="Low complexity" evidence="5">
    <location>
        <begin position="1"/>
        <end position="31"/>
    </location>
</feature>
<dbReference type="GO" id="GO:0022857">
    <property type="term" value="F:transmembrane transporter activity"/>
    <property type="evidence" value="ECO:0007669"/>
    <property type="project" value="InterPro"/>
</dbReference>
<evidence type="ECO:0000256" key="6">
    <source>
        <dbReference type="SAM" id="Phobius"/>
    </source>
</evidence>
<sequence length="496" mass="50527">MTSHTTSDSTADTTSSGAPDSAPTSNGTGNDTGDDTGDDISNDTGCAADGHGVTGGSTTGERATSGHLRTASTPTGARTRARTHPRPERHILPWLIAALAALALITAGAAGTLAGLLVGPLHREFGWSRSMIGAGSLVSLVMYGASAPFAAALMDRFGMRRVVSGALGLAGTGAALTATMAAPWQFALYWGLLVGLGSGAAALAFAAAVAERWFVRRRGLVTGILTAAGVVGQFVFLPVLAGVIGAYGWRAAVLAVAVAAFGTGALVLLFLRDHPADVGQRPYGATEFVPRRAPEPGAARRAVRVLGGAVRSGPFWLLAGSFAVCGASTNGVMWNHFAPAAHDHGMPVTLAASLLSLVGIFNVAGTVASGWLSDRLDVRRLLASYYALRGLSLFALPLLLSATARPQLLAFMVVFGLLDVATVPPTIALCRERFGADATVVFGWVGAAHQLGAGLLALLGGAARDVFGSYDPMWVATGALCAAAAILALAVPRPRA</sequence>
<evidence type="ECO:0000256" key="1">
    <source>
        <dbReference type="ARBA" id="ARBA00004651"/>
    </source>
</evidence>
<evidence type="ECO:0000256" key="5">
    <source>
        <dbReference type="SAM" id="MobiDB-lite"/>
    </source>
</evidence>
<dbReference type="SUPFAM" id="SSF103473">
    <property type="entry name" value="MFS general substrate transporter"/>
    <property type="match status" value="1"/>
</dbReference>
<accession>A0A0B5EXF9</accession>
<feature type="domain" description="Major facilitator superfamily (MFS) profile" evidence="7">
    <location>
        <begin position="96"/>
        <end position="496"/>
    </location>
</feature>
<feature type="transmembrane region" description="Helical" evidence="6">
    <location>
        <begin position="220"/>
        <end position="241"/>
    </location>
</feature>
<feature type="transmembrane region" description="Helical" evidence="6">
    <location>
        <begin position="247"/>
        <end position="271"/>
    </location>
</feature>
<feature type="transmembrane region" description="Helical" evidence="6">
    <location>
        <begin position="349"/>
        <end position="372"/>
    </location>
</feature>
<dbReference type="AlphaFoldDB" id="A0A0B5EXF9"/>
<name>A0A0B5EXF9_STRA4</name>
<dbReference type="PANTHER" id="PTHR11360:SF284">
    <property type="entry name" value="EG:103B4.3 PROTEIN-RELATED"/>
    <property type="match status" value="1"/>
</dbReference>
<keyword evidence="2 6" id="KW-0812">Transmembrane</keyword>
<dbReference type="InterPro" id="IPR011701">
    <property type="entry name" value="MFS"/>
</dbReference>
<dbReference type="EMBL" id="CP010519">
    <property type="protein sequence ID" value="AJE82802.1"/>
    <property type="molecule type" value="Genomic_DNA"/>
</dbReference>
<evidence type="ECO:0000259" key="7">
    <source>
        <dbReference type="PROSITE" id="PS50850"/>
    </source>
</evidence>
<feature type="transmembrane region" description="Helical" evidence="6">
    <location>
        <begin position="91"/>
        <end position="118"/>
    </location>
</feature>
<keyword evidence="9" id="KW-1185">Reference proteome</keyword>
<proteinExistence type="predicted"/>
<dbReference type="Gene3D" id="1.20.1250.20">
    <property type="entry name" value="MFS general substrate transporter like domains"/>
    <property type="match status" value="2"/>
</dbReference>
<feature type="transmembrane region" description="Helical" evidence="6">
    <location>
        <begin position="408"/>
        <end position="429"/>
    </location>
</feature>
<keyword evidence="4 6" id="KW-0472">Membrane</keyword>
<dbReference type="Proteomes" id="UP000031523">
    <property type="component" value="Chromosome"/>
</dbReference>
<dbReference type="InterPro" id="IPR050327">
    <property type="entry name" value="Proton-linked_MCT"/>
</dbReference>